<evidence type="ECO:0000259" key="9">
    <source>
        <dbReference type="PROSITE" id="PS50245"/>
    </source>
</evidence>
<name>A0AAN6MPR4_9PEZI</name>
<feature type="region of interest" description="Disordered" evidence="8">
    <location>
        <begin position="698"/>
        <end position="725"/>
    </location>
</feature>
<feature type="region of interest" description="Disordered" evidence="8">
    <location>
        <begin position="835"/>
        <end position="858"/>
    </location>
</feature>
<dbReference type="Gene3D" id="2.30.30.190">
    <property type="entry name" value="CAP Gly-rich-like domain"/>
    <property type="match status" value="1"/>
</dbReference>
<keyword evidence="4" id="KW-0677">Repeat</keyword>
<feature type="coiled-coil region" evidence="7">
    <location>
        <begin position="630"/>
        <end position="664"/>
    </location>
</feature>
<dbReference type="Pfam" id="PF16641">
    <property type="entry name" value="CLIP1_ZNF"/>
    <property type="match status" value="1"/>
</dbReference>
<reference evidence="10" key="2">
    <citation type="submission" date="2023-05" db="EMBL/GenBank/DDBJ databases">
        <authorList>
            <consortium name="Lawrence Berkeley National Laboratory"/>
            <person name="Steindorff A."/>
            <person name="Hensen N."/>
            <person name="Bonometti L."/>
            <person name="Westerberg I."/>
            <person name="Brannstrom I.O."/>
            <person name="Guillou S."/>
            <person name="Cros-Aarteil S."/>
            <person name="Calhoun S."/>
            <person name="Haridas S."/>
            <person name="Kuo A."/>
            <person name="Mondo S."/>
            <person name="Pangilinan J."/>
            <person name="Riley R."/>
            <person name="Labutti K."/>
            <person name="Andreopoulos B."/>
            <person name="Lipzen A."/>
            <person name="Chen C."/>
            <person name="Yanf M."/>
            <person name="Daum C."/>
            <person name="Ng V."/>
            <person name="Clum A."/>
            <person name="Ohm R."/>
            <person name="Martin F."/>
            <person name="Silar P."/>
            <person name="Natvig D."/>
            <person name="Lalanne C."/>
            <person name="Gautier V."/>
            <person name="Ament-Velasquez S.L."/>
            <person name="Kruys A."/>
            <person name="Hutchinson M.I."/>
            <person name="Powell A.J."/>
            <person name="Barry K."/>
            <person name="Miller A.N."/>
            <person name="Grigoriev I.V."/>
            <person name="Debuchy R."/>
            <person name="Gladieux P."/>
            <person name="Thoren M.H."/>
            <person name="Johannesson H."/>
        </authorList>
    </citation>
    <scope>NUCLEOTIDE SEQUENCE</scope>
    <source>
        <strain evidence="10">CBS 103.79</strain>
    </source>
</reference>
<evidence type="ECO:0000256" key="1">
    <source>
        <dbReference type="ARBA" id="ARBA00004245"/>
    </source>
</evidence>
<evidence type="ECO:0000256" key="2">
    <source>
        <dbReference type="ARBA" id="ARBA00022490"/>
    </source>
</evidence>
<dbReference type="EMBL" id="MU855381">
    <property type="protein sequence ID" value="KAK3904846.1"/>
    <property type="molecule type" value="Genomic_DNA"/>
</dbReference>
<feature type="compositionally biased region" description="Polar residues" evidence="8">
    <location>
        <begin position="280"/>
        <end position="292"/>
    </location>
</feature>
<keyword evidence="6" id="KW-0206">Cytoskeleton</keyword>
<organism evidence="10 11">
    <name type="scientific">Staphylotrichum tortipilum</name>
    <dbReference type="NCBI Taxonomy" id="2831512"/>
    <lineage>
        <taxon>Eukaryota</taxon>
        <taxon>Fungi</taxon>
        <taxon>Dikarya</taxon>
        <taxon>Ascomycota</taxon>
        <taxon>Pezizomycotina</taxon>
        <taxon>Sordariomycetes</taxon>
        <taxon>Sordariomycetidae</taxon>
        <taxon>Sordariales</taxon>
        <taxon>Chaetomiaceae</taxon>
        <taxon>Staphylotrichum</taxon>
    </lineage>
</organism>
<feature type="compositionally biased region" description="Low complexity" evidence="8">
    <location>
        <begin position="700"/>
        <end position="710"/>
    </location>
</feature>
<feature type="domain" description="CAP-Gly" evidence="9">
    <location>
        <begin position="134"/>
        <end position="180"/>
    </location>
</feature>
<dbReference type="InterPro" id="IPR036859">
    <property type="entry name" value="CAP-Gly_dom_sf"/>
</dbReference>
<dbReference type="SMART" id="SM01052">
    <property type="entry name" value="CAP_GLY"/>
    <property type="match status" value="1"/>
</dbReference>
<evidence type="ECO:0000256" key="8">
    <source>
        <dbReference type="SAM" id="MobiDB-lite"/>
    </source>
</evidence>
<feature type="compositionally biased region" description="Basic and acidic residues" evidence="8">
    <location>
        <begin position="548"/>
        <end position="558"/>
    </location>
</feature>
<feature type="compositionally biased region" description="Pro residues" evidence="8">
    <location>
        <begin position="844"/>
        <end position="853"/>
    </location>
</feature>
<feature type="coiled-coil region" evidence="7">
    <location>
        <begin position="374"/>
        <end position="408"/>
    </location>
</feature>
<dbReference type="Proteomes" id="UP001303889">
    <property type="component" value="Unassembled WGS sequence"/>
</dbReference>
<evidence type="ECO:0000256" key="3">
    <source>
        <dbReference type="ARBA" id="ARBA00022701"/>
    </source>
</evidence>
<evidence type="ECO:0000256" key="5">
    <source>
        <dbReference type="ARBA" id="ARBA00023054"/>
    </source>
</evidence>
<feature type="compositionally biased region" description="Low complexity" evidence="8">
    <location>
        <begin position="560"/>
        <end position="572"/>
    </location>
</feature>
<evidence type="ECO:0000313" key="10">
    <source>
        <dbReference type="EMBL" id="KAK3904846.1"/>
    </source>
</evidence>
<keyword evidence="2" id="KW-0963">Cytoplasm</keyword>
<sequence>MSSTATTTSTYNTTTRHTLSRRPLRGGIATASTPNLNQLYSAQPSRLAPPALARKGSVAALTQNSLAAIPDDSEGYAYNSVLTTTADAMPVPHTPARFGGAPGGGAHLSTIDEITIGDAVDVPGNMTGTVRFIGSVAGRKGNFAGVELHPEYAPRGKNSGDVDGVYYFTTVQPGAGIFLPLSKAVKREAPSMSASTFPHTPASGGLKVASQNSTNFTPPTPGVPKLSQSVGPSRAASPLGKKVRPSLQRPESPVRRLMTPGPRPSLATPAPKANPPRFGSPTSANKFAQSMRGTAGDPSKRLPGHARKGSVGPRTIGPRSVSVLGTSSEPNMMDDDTTPVGVQRTQTNGSVGSVSSFALKIRPASRAASRVGNHAANDEELERLRAELEDRERQLKEQATTLAEMESSLTELQGLIENSEGPPVQRRDSIDDKDSTQLRALVREKNDKIAMLTAEFDAHRADFRSTIDTLEMASSETERVYEKRIEELMQEIQELQDRTADVDTVAAQLKQLEELVQELEEGLEDARRGEAEARGEVEFLRGEVERTRTELRREREKTQSMMNGSNGSVNGGPISKELEQKEDEIRGLKAIIHSLSRDSVPNDNPERPGAQRQPSFHGYHGESIEDRLSREKLDREVAELRALVESKSTREEELERELETLRRGSVMTAVGPGHRASGMTIGSAANDRTSIRDSRGTVIAPASSSSPESAHYQPQPHKGGLGGGMGMGMGPGPIKRNRVHTLDTMPESDTYSTATENSTLWCEICETAGHDILTCTNVFGTDQPQQPTHSHNHSHSMSNGGGRDYHVAPPAPLSPLKPTGIAPIKPGILSPGLPTPTAAIHPLNPLPPPPPSGGAPVVRTIPNPMDSGPVAGKESGTVDPSKWCALCERDGHDSVDCPFEDAF</sequence>
<evidence type="ECO:0000256" key="4">
    <source>
        <dbReference type="ARBA" id="ARBA00022737"/>
    </source>
</evidence>
<comment type="caution">
    <text evidence="10">The sequence shown here is derived from an EMBL/GenBank/DDBJ whole genome shotgun (WGS) entry which is preliminary data.</text>
</comment>
<dbReference type="GO" id="GO:0005874">
    <property type="term" value="C:microtubule"/>
    <property type="evidence" value="ECO:0007669"/>
    <property type="project" value="UniProtKB-KW"/>
</dbReference>
<dbReference type="PANTHER" id="PTHR18916:SF83">
    <property type="entry name" value="TIP ELONGATION PROTEIN 1"/>
    <property type="match status" value="1"/>
</dbReference>
<proteinExistence type="predicted"/>
<protein>
    <recommendedName>
        <fullName evidence="9">CAP-Gly domain-containing protein</fullName>
    </recommendedName>
</protein>
<dbReference type="AlphaFoldDB" id="A0AAN6MPR4"/>
<dbReference type="Pfam" id="PF01302">
    <property type="entry name" value="CAP_GLY"/>
    <property type="match status" value="1"/>
</dbReference>
<evidence type="ECO:0000256" key="6">
    <source>
        <dbReference type="ARBA" id="ARBA00023212"/>
    </source>
</evidence>
<dbReference type="PANTHER" id="PTHR18916">
    <property type="entry name" value="DYNACTIN 1-RELATED MICROTUBULE-BINDING"/>
    <property type="match status" value="1"/>
</dbReference>
<comment type="subcellular location">
    <subcellularLocation>
        <location evidence="1">Cytoplasm</location>
        <location evidence="1">Cytoskeleton</location>
    </subcellularLocation>
</comment>
<keyword evidence="5 7" id="KW-0175">Coiled coil</keyword>
<feature type="region of interest" description="Disordered" evidence="8">
    <location>
        <begin position="548"/>
        <end position="574"/>
    </location>
</feature>
<keyword evidence="11" id="KW-1185">Reference proteome</keyword>
<evidence type="ECO:0000313" key="11">
    <source>
        <dbReference type="Proteomes" id="UP001303889"/>
    </source>
</evidence>
<feature type="region of interest" description="Disordered" evidence="8">
    <location>
        <begin position="596"/>
        <end position="621"/>
    </location>
</feature>
<gene>
    <name evidence="10" type="ORF">C8A05DRAFT_13305</name>
</gene>
<dbReference type="InterPro" id="IPR000938">
    <property type="entry name" value="CAP-Gly_domain"/>
</dbReference>
<feature type="region of interest" description="Disordered" evidence="8">
    <location>
        <begin position="1"/>
        <end position="32"/>
    </location>
</feature>
<feature type="region of interest" description="Disordered" evidence="8">
    <location>
        <begin position="783"/>
        <end position="819"/>
    </location>
</feature>
<evidence type="ECO:0000256" key="7">
    <source>
        <dbReference type="SAM" id="Coils"/>
    </source>
</evidence>
<reference evidence="10" key="1">
    <citation type="journal article" date="2023" name="Mol. Phylogenet. Evol.">
        <title>Genome-scale phylogeny and comparative genomics of the fungal order Sordariales.</title>
        <authorList>
            <person name="Hensen N."/>
            <person name="Bonometti L."/>
            <person name="Westerberg I."/>
            <person name="Brannstrom I.O."/>
            <person name="Guillou S."/>
            <person name="Cros-Aarteil S."/>
            <person name="Calhoun S."/>
            <person name="Haridas S."/>
            <person name="Kuo A."/>
            <person name="Mondo S."/>
            <person name="Pangilinan J."/>
            <person name="Riley R."/>
            <person name="LaButti K."/>
            <person name="Andreopoulos B."/>
            <person name="Lipzen A."/>
            <person name="Chen C."/>
            <person name="Yan M."/>
            <person name="Daum C."/>
            <person name="Ng V."/>
            <person name="Clum A."/>
            <person name="Steindorff A."/>
            <person name="Ohm R.A."/>
            <person name="Martin F."/>
            <person name="Silar P."/>
            <person name="Natvig D.O."/>
            <person name="Lalanne C."/>
            <person name="Gautier V."/>
            <person name="Ament-Velasquez S.L."/>
            <person name="Kruys A."/>
            <person name="Hutchinson M.I."/>
            <person name="Powell A.J."/>
            <person name="Barry K."/>
            <person name="Miller A.N."/>
            <person name="Grigoriev I.V."/>
            <person name="Debuchy R."/>
            <person name="Gladieux P."/>
            <person name="Hiltunen Thoren M."/>
            <person name="Johannesson H."/>
        </authorList>
    </citation>
    <scope>NUCLEOTIDE SEQUENCE</scope>
    <source>
        <strain evidence="10">CBS 103.79</strain>
    </source>
</reference>
<dbReference type="PROSITE" id="PS50245">
    <property type="entry name" value="CAP_GLY_2"/>
    <property type="match status" value="1"/>
</dbReference>
<accession>A0AAN6MPR4</accession>
<feature type="compositionally biased region" description="Low complexity" evidence="8">
    <location>
        <begin position="1"/>
        <end position="17"/>
    </location>
</feature>
<feature type="region of interest" description="Disordered" evidence="8">
    <location>
        <begin position="192"/>
        <end position="334"/>
    </location>
</feature>
<keyword evidence="3" id="KW-0493">Microtubule</keyword>
<dbReference type="InterPro" id="IPR032108">
    <property type="entry name" value="CLIP1_ZNF"/>
</dbReference>
<dbReference type="SUPFAM" id="SSF74924">
    <property type="entry name" value="Cap-Gly domain"/>
    <property type="match status" value="1"/>
</dbReference>
<dbReference type="Gene3D" id="1.20.5.1700">
    <property type="match status" value="1"/>
</dbReference>